<name>A0A1G5J0D1_9FIRM</name>
<evidence type="ECO:0000256" key="1">
    <source>
        <dbReference type="ARBA" id="ARBA00005662"/>
    </source>
</evidence>
<dbReference type="AlphaFoldDB" id="A0A1G5J0D1"/>
<dbReference type="InterPro" id="IPR029052">
    <property type="entry name" value="Metallo-depent_PP-like"/>
</dbReference>
<feature type="domain" description="Capsule synthesis protein CapA" evidence="2">
    <location>
        <begin position="83"/>
        <end position="342"/>
    </location>
</feature>
<dbReference type="Proteomes" id="UP000198636">
    <property type="component" value="Unassembled WGS sequence"/>
</dbReference>
<sequence>MKYLLLKGLLYIIGFFKGEKYKYSQEYEDNFKYMDIQEKIWWGYKSVVKQIENAEKDKGIEEYFANQDLNFKDDSFQINNTITITAGGDLSSSEMITPENTINLWDDVESFYFAADIVCANLESPIVPSKPAVGVPSMCLTAPKLNTTPEMFERFISGGRGVNFFATANNHSLDQGEKGIIDTLDFLDSKGYGHVGTARTKEEQWDIPVFDKDGIKVAFISYTYCLNGEDSIPGKEYMVNNLRLNKPDTDISLIQKHVKIARDKGADMVVAMLHWSLEFETYPIENIIKMGHSIMECGVDIIFGGHPHVVQPLEKYRFYDPIQKRHKEGLIVYSLGELVSLNLFTKNSRLAMLVKLELSEGFENNERVVKITELKVLPIYIFYRKENINESIYRVLDLKKTLQEIENGNNKHRFTEGDIKELKRLDRLFREKIMPRDSIEITCSYI</sequence>
<dbReference type="InterPro" id="IPR019079">
    <property type="entry name" value="Capsule_synth_CapA"/>
</dbReference>
<dbReference type="CDD" id="cd07381">
    <property type="entry name" value="MPP_CapA"/>
    <property type="match status" value="1"/>
</dbReference>
<evidence type="ECO:0000313" key="3">
    <source>
        <dbReference type="EMBL" id="SCY81796.1"/>
    </source>
</evidence>
<comment type="similarity">
    <text evidence="1">Belongs to the CapA family.</text>
</comment>
<organism evidence="3 4">
    <name type="scientific">Alkaliphilus peptidifermentans DSM 18978</name>
    <dbReference type="NCBI Taxonomy" id="1120976"/>
    <lineage>
        <taxon>Bacteria</taxon>
        <taxon>Bacillati</taxon>
        <taxon>Bacillota</taxon>
        <taxon>Clostridia</taxon>
        <taxon>Peptostreptococcales</taxon>
        <taxon>Natronincolaceae</taxon>
        <taxon>Alkaliphilus</taxon>
    </lineage>
</organism>
<reference evidence="3 4" key="1">
    <citation type="submission" date="2016-10" db="EMBL/GenBank/DDBJ databases">
        <authorList>
            <person name="de Groot N.N."/>
        </authorList>
    </citation>
    <scope>NUCLEOTIDE SEQUENCE [LARGE SCALE GENOMIC DNA]</scope>
    <source>
        <strain evidence="3 4">DSM 18978</strain>
    </source>
</reference>
<accession>A0A1G5J0D1</accession>
<dbReference type="Pfam" id="PF09587">
    <property type="entry name" value="PGA_cap"/>
    <property type="match status" value="1"/>
</dbReference>
<dbReference type="InterPro" id="IPR052169">
    <property type="entry name" value="CW_Biosynth-Accessory"/>
</dbReference>
<gene>
    <name evidence="3" type="ORF">SAMN03080606_02594</name>
</gene>
<keyword evidence="4" id="KW-1185">Reference proteome</keyword>
<protein>
    <submittedName>
        <fullName evidence="3">Poly-gamma-glutamate synthesis protein (Capsule biosynthesis protein)</fullName>
    </submittedName>
</protein>
<evidence type="ECO:0000259" key="2">
    <source>
        <dbReference type="SMART" id="SM00854"/>
    </source>
</evidence>
<dbReference type="SUPFAM" id="SSF56300">
    <property type="entry name" value="Metallo-dependent phosphatases"/>
    <property type="match status" value="1"/>
</dbReference>
<dbReference type="STRING" id="1120976.SAMN03080606_02594"/>
<dbReference type="EMBL" id="FMUS01000017">
    <property type="protein sequence ID" value="SCY81796.1"/>
    <property type="molecule type" value="Genomic_DNA"/>
</dbReference>
<dbReference type="SMART" id="SM00854">
    <property type="entry name" value="PGA_cap"/>
    <property type="match status" value="1"/>
</dbReference>
<dbReference type="Gene3D" id="3.60.21.10">
    <property type="match status" value="1"/>
</dbReference>
<evidence type="ECO:0000313" key="4">
    <source>
        <dbReference type="Proteomes" id="UP000198636"/>
    </source>
</evidence>
<dbReference type="PANTHER" id="PTHR33393">
    <property type="entry name" value="POLYGLUTAMINE SYNTHESIS ACCESSORY PROTEIN RV0574C-RELATED"/>
    <property type="match status" value="1"/>
</dbReference>
<proteinExistence type="inferred from homology"/>
<dbReference type="PANTHER" id="PTHR33393:SF12">
    <property type="entry name" value="CAPSULE BIOSYNTHESIS PROTEIN CAPA"/>
    <property type="match status" value="1"/>
</dbReference>
<dbReference type="OrthoDB" id="9810906at2"/>
<dbReference type="RefSeq" id="WP_091544117.1">
    <property type="nucleotide sequence ID" value="NZ_FMUS01000017.1"/>
</dbReference>